<dbReference type="SMART" id="SM00091">
    <property type="entry name" value="PAS"/>
    <property type="match status" value="1"/>
</dbReference>
<dbReference type="PANTHER" id="PTHR47429:SF2">
    <property type="entry name" value="PROTEIN TWIN LOV 1"/>
    <property type="match status" value="1"/>
</dbReference>
<evidence type="ECO:0000256" key="1">
    <source>
        <dbReference type="ARBA" id="ARBA00022630"/>
    </source>
</evidence>
<keyword evidence="2" id="KW-0288">FMN</keyword>
<protein>
    <recommendedName>
        <fullName evidence="5">PAS domain-containing protein</fullName>
    </recommendedName>
</protein>
<evidence type="ECO:0000256" key="2">
    <source>
        <dbReference type="ARBA" id="ARBA00022643"/>
    </source>
</evidence>
<dbReference type="Gene3D" id="3.30.450.20">
    <property type="entry name" value="PAS domain"/>
    <property type="match status" value="1"/>
</dbReference>
<reference evidence="6 7" key="1">
    <citation type="submission" date="2014-06" db="EMBL/GenBank/DDBJ databases">
        <title>Rhizobium pelagicum/R2-400B4.</title>
        <authorList>
            <person name="Kimes N.E."/>
            <person name="Lopez-Perez M."/>
        </authorList>
    </citation>
    <scope>NUCLEOTIDE SEQUENCE [LARGE SCALE GENOMIC DNA]</scope>
    <source>
        <strain evidence="6 7">R2-400B4</strain>
    </source>
</reference>
<gene>
    <name evidence="6" type="ORF">GV68_19995</name>
</gene>
<dbReference type="AlphaFoldDB" id="A0A922NWX1"/>
<evidence type="ECO:0000256" key="4">
    <source>
        <dbReference type="SAM" id="MobiDB-lite"/>
    </source>
</evidence>
<organism evidence="6 7">
    <name type="scientific">Pseudorhizobium pelagicum</name>
    <dbReference type="NCBI Taxonomy" id="1509405"/>
    <lineage>
        <taxon>Bacteria</taxon>
        <taxon>Pseudomonadati</taxon>
        <taxon>Pseudomonadota</taxon>
        <taxon>Alphaproteobacteria</taxon>
        <taxon>Hyphomicrobiales</taxon>
        <taxon>Rhizobiaceae</taxon>
        <taxon>Rhizobium/Agrobacterium group</taxon>
        <taxon>Pseudorhizobium</taxon>
    </lineage>
</organism>
<evidence type="ECO:0000313" key="7">
    <source>
        <dbReference type="Proteomes" id="UP000052167"/>
    </source>
</evidence>
<proteinExistence type="predicted"/>
<accession>A0A922NWX1</accession>
<feature type="region of interest" description="Disordered" evidence="4">
    <location>
        <begin position="1"/>
        <end position="21"/>
    </location>
</feature>
<keyword evidence="7" id="KW-1185">Reference proteome</keyword>
<evidence type="ECO:0000256" key="3">
    <source>
        <dbReference type="ARBA" id="ARBA00022991"/>
    </source>
</evidence>
<comment type="caution">
    <text evidence="6">The sequence shown here is derived from an EMBL/GenBank/DDBJ whole genome shotgun (WGS) entry which is preliminary data.</text>
</comment>
<name>A0A922NWX1_9HYPH</name>
<dbReference type="InterPro" id="IPR000014">
    <property type="entry name" value="PAS"/>
</dbReference>
<sequence length="92" mass="10031">MYETKKARTAQDAGDRLVAGHASEDPFPAAFKATRMPMIITDPRQDDNPIIFSNRAFSELTGYSQQELVGRNCRLLQGPGRSLESTSQAGSG</sequence>
<dbReference type="SUPFAM" id="SSF55785">
    <property type="entry name" value="PYP-like sensor domain (PAS domain)"/>
    <property type="match status" value="1"/>
</dbReference>
<dbReference type="PANTHER" id="PTHR47429">
    <property type="entry name" value="PROTEIN TWIN LOV 1"/>
    <property type="match status" value="1"/>
</dbReference>
<dbReference type="CDD" id="cd00130">
    <property type="entry name" value="PAS"/>
    <property type="match status" value="1"/>
</dbReference>
<feature type="domain" description="PAS" evidence="5">
    <location>
        <begin position="23"/>
        <end position="72"/>
    </location>
</feature>
<dbReference type="Proteomes" id="UP000052167">
    <property type="component" value="Unassembled WGS sequence"/>
</dbReference>
<evidence type="ECO:0000313" key="6">
    <source>
        <dbReference type="EMBL" id="KEQ02750.1"/>
    </source>
</evidence>
<dbReference type="NCBIfam" id="TIGR00229">
    <property type="entry name" value="sensory_box"/>
    <property type="match status" value="1"/>
</dbReference>
<evidence type="ECO:0000259" key="5">
    <source>
        <dbReference type="PROSITE" id="PS50112"/>
    </source>
</evidence>
<keyword evidence="3" id="KW-0157">Chromophore</keyword>
<dbReference type="PROSITE" id="PS50112">
    <property type="entry name" value="PAS"/>
    <property type="match status" value="1"/>
</dbReference>
<keyword evidence="1" id="KW-0285">Flavoprotein</keyword>
<dbReference type="Pfam" id="PF13426">
    <property type="entry name" value="PAS_9"/>
    <property type="match status" value="1"/>
</dbReference>
<dbReference type="InterPro" id="IPR035965">
    <property type="entry name" value="PAS-like_dom_sf"/>
</dbReference>
<dbReference type="EMBL" id="JOKJ01000044">
    <property type="protein sequence ID" value="KEQ02750.1"/>
    <property type="molecule type" value="Genomic_DNA"/>
</dbReference>